<dbReference type="Pfam" id="PF02518">
    <property type="entry name" value="HATPase_c"/>
    <property type="match status" value="1"/>
</dbReference>
<dbReference type="PRINTS" id="PR00344">
    <property type="entry name" value="BCTRLSENSOR"/>
</dbReference>
<dbReference type="InterPro" id="IPR036890">
    <property type="entry name" value="HATPase_C_sf"/>
</dbReference>
<reference evidence="4 5" key="1">
    <citation type="journal article" date="2011" name="Int. J. Syst. Evol. Microbiol.">
        <title>Description of Undibacterium oligocarboniphilum sp. nov., isolated from purified water, and Undibacterium pigrum strain CCUG 49012 as the type strain of Undibacterium parvum sp. nov., and emended descriptions of the genus Undibacterium and the species Undibacterium pigrum.</title>
        <authorList>
            <person name="Eder W."/>
            <person name="Wanner G."/>
            <person name="Ludwig W."/>
            <person name="Busse H.J."/>
            <person name="Ziemke-Kageler F."/>
            <person name="Lang E."/>
        </authorList>
    </citation>
    <scope>NUCLEOTIDE SEQUENCE [LARGE SCALE GENOMIC DNA]</scope>
    <source>
        <strain evidence="4 5">DSM 23061</strain>
    </source>
</reference>
<dbReference type="RefSeq" id="WP_126125967.1">
    <property type="nucleotide sequence ID" value="NZ_CP034464.1"/>
</dbReference>
<dbReference type="InterPro" id="IPR005467">
    <property type="entry name" value="His_kinase_dom"/>
</dbReference>
<keyword evidence="4" id="KW-0418">Kinase</keyword>
<gene>
    <name evidence="4" type="ORF">EJN92_00075</name>
</gene>
<proteinExistence type="predicted"/>
<dbReference type="AlphaFoldDB" id="A0A3Q9BMK2"/>
<dbReference type="Proteomes" id="UP000275663">
    <property type="component" value="Chromosome"/>
</dbReference>
<name>A0A3Q9BMK2_9BURK</name>
<evidence type="ECO:0000313" key="5">
    <source>
        <dbReference type="Proteomes" id="UP000275663"/>
    </source>
</evidence>
<feature type="domain" description="Histidine kinase" evidence="3">
    <location>
        <begin position="33"/>
        <end position="212"/>
    </location>
</feature>
<dbReference type="CDD" id="cd00075">
    <property type="entry name" value="HATPase"/>
    <property type="match status" value="1"/>
</dbReference>
<dbReference type="PANTHER" id="PTHR43065">
    <property type="entry name" value="SENSOR HISTIDINE KINASE"/>
    <property type="match status" value="1"/>
</dbReference>
<dbReference type="PROSITE" id="PS50109">
    <property type="entry name" value="HIS_KIN"/>
    <property type="match status" value="1"/>
</dbReference>
<sequence length="225" mass="24659">MTKAKVFQLALESNQIKRSDLSNFINAVTQGNDLMLRNVQRAAELLKTFRQVANDQASEQLRAFDLAQMLTEVIDTLAPSLKRYPHQLMLDIPYGIRMHSLPGALGQVTINLINNAYLHAFEGRENGALRISAKLVEQEVHLFFIDDGVGIPEENLKQLFQPFFTTKTGKGGTGLGMGIVENLVNKTLNGTISVSSEVGVGSCFEVHLPLNAPDAPLPDQNSGQT</sequence>
<dbReference type="SUPFAM" id="SSF55874">
    <property type="entry name" value="ATPase domain of HSP90 chaperone/DNA topoisomerase II/histidine kinase"/>
    <property type="match status" value="1"/>
</dbReference>
<comment type="catalytic activity">
    <reaction evidence="1">
        <text>ATP + protein L-histidine = ADP + protein N-phospho-L-histidine.</text>
        <dbReference type="EC" id="2.7.13.3"/>
    </reaction>
</comment>
<keyword evidence="5" id="KW-1185">Reference proteome</keyword>
<dbReference type="PANTHER" id="PTHR43065:SF47">
    <property type="match status" value="1"/>
</dbReference>
<dbReference type="EC" id="2.7.13.3" evidence="2"/>
<dbReference type="InterPro" id="IPR004358">
    <property type="entry name" value="Sig_transdc_His_kin-like_C"/>
</dbReference>
<protein>
    <recommendedName>
        <fullName evidence="2">histidine kinase</fullName>
        <ecNumber evidence="2">2.7.13.3</ecNumber>
    </recommendedName>
</protein>
<evidence type="ECO:0000256" key="2">
    <source>
        <dbReference type="ARBA" id="ARBA00012438"/>
    </source>
</evidence>
<evidence type="ECO:0000313" key="4">
    <source>
        <dbReference type="EMBL" id="AZP10568.1"/>
    </source>
</evidence>
<keyword evidence="4" id="KW-0808">Transferase</keyword>
<accession>A0A3Q9BMK2</accession>
<evidence type="ECO:0000256" key="1">
    <source>
        <dbReference type="ARBA" id="ARBA00000085"/>
    </source>
</evidence>
<dbReference type="KEGG" id="upv:EJN92_00075"/>
<dbReference type="SMART" id="SM00387">
    <property type="entry name" value="HATPase_c"/>
    <property type="match status" value="1"/>
</dbReference>
<dbReference type="EMBL" id="CP034464">
    <property type="protein sequence ID" value="AZP10568.1"/>
    <property type="molecule type" value="Genomic_DNA"/>
</dbReference>
<dbReference type="GO" id="GO:0004673">
    <property type="term" value="F:protein histidine kinase activity"/>
    <property type="evidence" value="ECO:0007669"/>
    <property type="project" value="UniProtKB-EC"/>
</dbReference>
<evidence type="ECO:0000259" key="3">
    <source>
        <dbReference type="PROSITE" id="PS50109"/>
    </source>
</evidence>
<dbReference type="Gene3D" id="3.30.565.10">
    <property type="entry name" value="Histidine kinase-like ATPase, C-terminal domain"/>
    <property type="match status" value="1"/>
</dbReference>
<organism evidence="4 5">
    <name type="scientific">Undibacterium parvum</name>
    <dbReference type="NCBI Taxonomy" id="401471"/>
    <lineage>
        <taxon>Bacteria</taxon>
        <taxon>Pseudomonadati</taxon>
        <taxon>Pseudomonadota</taxon>
        <taxon>Betaproteobacteria</taxon>
        <taxon>Burkholderiales</taxon>
        <taxon>Oxalobacteraceae</taxon>
        <taxon>Undibacterium</taxon>
    </lineage>
</organism>
<dbReference type="OrthoDB" id="9177862at2"/>
<dbReference type="InterPro" id="IPR003594">
    <property type="entry name" value="HATPase_dom"/>
</dbReference>